<dbReference type="EMBL" id="LNKT01000045">
    <property type="protein sequence ID" value="KYJ86049.1"/>
    <property type="molecule type" value="Genomic_DNA"/>
</dbReference>
<evidence type="ECO:0000313" key="2">
    <source>
        <dbReference type="Proteomes" id="UP000075359"/>
    </source>
</evidence>
<sequence>MKKLGFGFIGLLAIAAVYYFTAGSAQITENAKQQLNHELSTLQQSGFSVKERKSEAKADHFILSFDDPEKIAQYLNSQGAEMTLEDAKVLKGMQIGVDAKYLPDSYSALSLDLYPVTLPESILQDLGEEDRKLVEHLKSMLAKRAFLLHIDFNKMLSGFKGYIKDIDETIETDGEKVTIAAKGMTFEGSVKEEQIHELSQKIAMISLDAGKELQVKVTNVDGNYIITGKTPYDATSHYKTESIMIKAEPGLSLLARNIENETTNSVNNGLLKSNIKTKAKLIEISEEQKKRSIEDIVLDLTVDNLDIAALEALQKTDPEDETRINALTRQLLSKGIILTLPTFSAKKITENGTAMDGFEMNGSVIIDKSFSVAAASQNPLAALNALQVKTHISVSNELYALIVQDPRAMIMMMMVPPVTKENKKIYDVDFSGGKLTVNGISF</sequence>
<gene>
    <name evidence="1" type="ORF">AS592_01365</name>
</gene>
<organism evidence="1 2">
    <name type="scientific">Sulfurovum riftiae</name>
    <dbReference type="NCBI Taxonomy" id="1630136"/>
    <lineage>
        <taxon>Bacteria</taxon>
        <taxon>Pseudomonadati</taxon>
        <taxon>Campylobacterota</taxon>
        <taxon>Epsilonproteobacteria</taxon>
        <taxon>Campylobacterales</taxon>
        <taxon>Sulfurovaceae</taxon>
        <taxon>Sulfurovum</taxon>
    </lineage>
</organism>
<evidence type="ECO:0000313" key="1">
    <source>
        <dbReference type="EMBL" id="KYJ86049.1"/>
    </source>
</evidence>
<dbReference type="RefSeq" id="WP_067331411.1">
    <property type="nucleotide sequence ID" value="NZ_LNKT01000045.1"/>
</dbReference>
<dbReference type="OrthoDB" id="5372179at2"/>
<comment type="caution">
    <text evidence="1">The sequence shown here is derived from an EMBL/GenBank/DDBJ whole genome shotgun (WGS) entry which is preliminary data.</text>
</comment>
<dbReference type="Proteomes" id="UP000075359">
    <property type="component" value="Unassembled WGS sequence"/>
</dbReference>
<keyword evidence="2" id="KW-1185">Reference proteome</keyword>
<protein>
    <recommendedName>
        <fullName evidence="3">DUF945 domain-containing protein</fullName>
    </recommendedName>
</protein>
<dbReference type="STRING" id="1630136.AS592_01365"/>
<proteinExistence type="predicted"/>
<name>A0A151CF00_9BACT</name>
<evidence type="ECO:0008006" key="3">
    <source>
        <dbReference type="Google" id="ProtNLM"/>
    </source>
</evidence>
<accession>A0A151CF00</accession>
<reference evidence="1 2" key="1">
    <citation type="submission" date="2015-11" db="EMBL/GenBank/DDBJ databases">
        <title>Draft genome of Sulfurovum riftiae 1812E, a member of the Epsilonproteobacteria isolated from the tube of the deep-sea hydrothermal vent tubewom Riftia pachyptila.</title>
        <authorList>
            <person name="Vetriani C."/>
            <person name="Giovannelli D."/>
        </authorList>
    </citation>
    <scope>NUCLEOTIDE SEQUENCE [LARGE SCALE GENOMIC DNA]</scope>
    <source>
        <strain evidence="1 2">1812E</strain>
    </source>
</reference>
<dbReference type="AlphaFoldDB" id="A0A151CF00"/>